<protein>
    <recommendedName>
        <fullName evidence="2">Methyltransferase type 11 domain-containing protein</fullName>
    </recommendedName>
</protein>
<name>A0A0F9N2A5_9ZZZZ</name>
<comment type="caution">
    <text evidence="1">The sequence shown here is derived from an EMBL/GenBank/DDBJ whole genome shotgun (WGS) entry which is preliminary data.</text>
</comment>
<feature type="non-terminal residue" evidence="1">
    <location>
        <position position="60"/>
    </location>
</feature>
<evidence type="ECO:0008006" key="2">
    <source>
        <dbReference type="Google" id="ProtNLM"/>
    </source>
</evidence>
<dbReference type="InterPro" id="IPR029063">
    <property type="entry name" value="SAM-dependent_MTases_sf"/>
</dbReference>
<dbReference type="AlphaFoldDB" id="A0A0F9N2A5"/>
<accession>A0A0F9N2A5</accession>
<evidence type="ECO:0000313" key="1">
    <source>
        <dbReference type="EMBL" id="KKN12099.1"/>
    </source>
</evidence>
<dbReference type="Gene3D" id="3.40.50.150">
    <property type="entry name" value="Vaccinia Virus protein VP39"/>
    <property type="match status" value="1"/>
</dbReference>
<sequence>MRDPKSVHDKEWRTGWKSLDTALDQERRFQVVSDIVSPSAPKMIFDLGCGNGYQAETLKK</sequence>
<dbReference type="SUPFAM" id="SSF53335">
    <property type="entry name" value="S-adenosyl-L-methionine-dependent methyltransferases"/>
    <property type="match status" value="1"/>
</dbReference>
<organism evidence="1">
    <name type="scientific">marine sediment metagenome</name>
    <dbReference type="NCBI Taxonomy" id="412755"/>
    <lineage>
        <taxon>unclassified sequences</taxon>
        <taxon>metagenomes</taxon>
        <taxon>ecological metagenomes</taxon>
    </lineage>
</organism>
<gene>
    <name evidence="1" type="ORF">LCGC14_1019940</name>
</gene>
<proteinExistence type="predicted"/>
<dbReference type="EMBL" id="LAZR01004067">
    <property type="protein sequence ID" value="KKN12099.1"/>
    <property type="molecule type" value="Genomic_DNA"/>
</dbReference>
<reference evidence="1" key="1">
    <citation type="journal article" date="2015" name="Nature">
        <title>Complex archaea that bridge the gap between prokaryotes and eukaryotes.</title>
        <authorList>
            <person name="Spang A."/>
            <person name="Saw J.H."/>
            <person name="Jorgensen S.L."/>
            <person name="Zaremba-Niedzwiedzka K."/>
            <person name="Martijn J."/>
            <person name="Lind A.E."/>
            <person name="van Eijk R."/>
            <person name="Schleper C."/>
            <person name="Guy L."/>
            <person name="Ettema T.J."/>
        </authorList>
    </citation>
    <scope>NUCLEOTIDE SEQUENCE</scope>
</reference>